<keyword evidence="3" id="KW-1185">Reference proteome</keyword>
<dbReference type="EMBL" id="OX597828">
    <property type="protein sequence ID" value="CAI9733795.1"/>
    <property type="molecule type" value="Genomic_DNA"/>
</dbReference>
<reference evidence="2" key="1">
    <citation type="submission" date="2023-08" db="EMBL/GenBank/DDBJ databases">
        <authorList>
            <person name="Alioto T."/>
            <person name="Alioto T."/>
            <person name="Gomez Garrido J."/>
        </authorList>
    </citation>
    <scope>NUCLEOTIDE SEQUENCE</scope>
</reference>
<accession>A0AA36BG35</accession>
<evidence type="ECO:0000256" key="1">
    <source>
        <dbReference type="SAM" id="MobiDB-lite"/>
    </source>
</evidence>
<dbReference type="AlphaFoldDB" id="A0AA36BG35"/>
<feature type="compositionally biased region" description="Polar residues" evidence="1">
    <location>
        <begin position="62"/>
        <end position="75"/>
    </location>
</feature>
<gene>
    <name evidence="2" type="ORF">OCTVUL_1B019929</name>
</gene>
<protein>
    <submittedName>
        <fullName evidence="2">Uncharacterized protein</fullName>
    </submittedName>
</protein>
<evidence type="ECO:0000313" key="2">
    <source>
        <dbReference type="EMBL" id="CAI9733795.1"/>
    </source>
</evidence>
<sequence length="83" mass="9197">MLSFCIAVNVVRSKNIIVNQDYFGKEPEEPAAVCEMKKPESYGAHKGLIVFSDNSLTEMTGTSQSKTVAQCNQDNGNRREIEV</sequence>
<name>A0AA36BG35_OCTVU</name>
<feature type="region of interest" description="Disordered" evidence="1">
    <location>
        <begin position="62"/>
        <end position="83"/>
    </location>
</feature>
<evidence type="ECO:0000313" key="3">
    <source>
        <dbReference type="Proteomes" id="UP001162480"/>
    </source>
</evidence>
<organism evidence="2 3">
    <name type="scientific">Octopus vulgaris</name>
    <name type="common">Common octopus</name>
    <dbReference type="NCBI Taxonomy" id="6645"/>
    <lineage>
        <taxon>Eukaryota</taxon>
        <taxon>Metazoa</taxon>
        <taxon>Spiralia</taxon>
        <taxon>Lophotrochozoa</taxon>
        <taxon>Mollusca</taxon>
        <taxon>Cephalopoda</taxon>
        <taxon>Coleoidea</taxon>
        <taxon>Octopodiformes</taxon>
        <taxon>Octopoda</taxon>
        <taxon>Incirrata</taxon>
        <taxon>Octopodidae</taxon>
        <taxon>Octopus</taxon>
    </lineage>
</organism>
<proteinExistence type="predicted"/>
<dbReference type="Proteomes" id="UP001162480">
    <property type="component" value="Chromosome 15"/>
</dbReference>